<dbReference type="InterPro" id="IPR041246">
    <property type="entry name" value="Bact_MG10"/>
</dbReference>
<dbReference type="InterPro" id="IPR021868">
    <property type="entry name" value="Alpha_2_Macroglob_MG3"/>
</dbReference>
<evidence type="ECO:0000256" key="2">
    <source>
        <dbReference type="ARBA" id="ARBA00022729"/>
    </source>
</evidence>
<dbReference type="Pfam" id="PF17973">
    <property type="entry name" value="bMG10"/>
    <property type="match status" value="1"/>
</dbReference>
<dbReference type="Pfam" id="PF17972">
    <property type="entry name" value="bMG5"/>
    <property type="match status" value="1"/>
</dbReference>
<protein>
    <recommendedName>
        <fullName evidence="8">Alpha-2-macroglobulin domain-containing protein</fullName>
    </recommendedName>
</protein>
<proteinExistence type="inferred from homology"/>
<evidence type="ECO:0000313" key="6">
    <source>
        <dbReference type="EMBL" id="OOQ60758.1"/>
    </source>
</evidence>
<dbReference type="SMART" id="SM01359">
    <property type="entry name" value="A2M_N_2"/>
    <property type="match status" value="1"/>
</dbReference>
<keyword evidence="7" id="KW-1185">Reference proteome</keyword>
<dbReference type="InterPro" id="IPR041462">
    <property type="entry name" value="Bact_A2M_MG6"/>
</dbReference>
<dbReference type="Pfam" id="PF11974">
    <property type="entry name" value="bMG3"/>
    <property type="match status" value="1"/>
</dbReference>
<gene>
    <name evidence="6" type="ORF">BC343_22530</name>
</gene>
<dbReference type="InterPro" id="IPR047565">
    <property type="entry name" value="Alpha-macroglob_thiol-ester_cl"/>
</dbReference>
<dbReference type="EMBL" id="MBTF01000004">
    <property type="protein sequence ID" value="OOQ60758.1"/>
    <property type="molecule type" value="Genomic_DNA"/>
</dbReference>
<feature type="region of interest" description="Disordered" evidence="3">
    <location>
        <begin position="466"/>
        <end position="487"/>
    </location>
</feature>
<evidence type="ECO:0008006" key="8">
    <source>
        <dbReference type="Google" id="ProtNLM"/>
    </source>
</evidence>
<dbReference type="CDD" id="cd02891">
    <property type="entry name" value="A2M_like"/>
    <property type="match status" value="1"/>
</dbReference>
<dbReference type="InterPro" id="IPR041203">
    <property type="entry name" value="Bact_A2M_MG5"/>
</dbReference>
<dbReference type="Pfam" id="PF00207">
    <property type="entry name" value="A2M"/>
    <property type="match status" value="1"/>
</dbReference>
<dbReference type="SMART" id="SM01419">
    <property type="entry name" value="Thiol-ester_cl"/>
    <property type="match status" value="1"/>
</dbReference>
<dbReference type="Pfam" id="PF17962">
    <property type="entry name" value="bMG6"/>
    <property type="match status" value="1"/>
</dbReference>
<feature type="domain" description="Alpha-2-macroglobulin" evidence="5">
    <location>
        <begin position="1207"/>
        <end position="1296"/>
    </location>
</feature>
<dbReference type="InterPro" id="IPR002890">
    <property type="entry name" value="MG2"/>
</dbReference>
<dbReference type="Gene3D" id="1.50.10.20">
    <property type="match status" value="1"/>
</dbReference>
<dbReference type="OrthoDB" id="9767116at2"/>
<dbReference type="Pfam" id="PF07703">
    <property type="entry name" value="A2M_BRD"/>
    <property type="match status" value="1"/>
</dbReference>
<dbReference type="PANTHER" id="PTHR40094:SF1">
    <property type="entry name" value="UBIQUITIN DOMAIN-CONTAINING PROTEIN"/>
    <property type="match status" value="1"/>
</dbReference>
<evidence type="ECO:0000313" key="7">
    <source>
        <dbReference type="Proteomes" id="UP000189739"/>
    </source>
</evidence>
<reference evidence="6 7" key="1">
    <citation type="submission" date="2016-07" db="EMBL/GenBank/DDBJ databases">
        <title>Genomic analysis of zinc-resistant bacterium Mucilaginibacter pedocola TBZ30.</title>
        <authorList>
            <person name="Huang J."/>
            <person name="Tang J."/>
        </authorList>
    </citation>
    <scope>NUCLEOTIDE SEQUENCE [LARGE SCALE GENOMIC DNA]</scope>
    <source>
        <strain evidence="6 7">TBZ30</strain>
    </source>
</reference>
<sequence>MSYITRLFRSRRGPAIISATLLLVALSIYLVRARSHKKNGPDFSRYIESYTTGIISKQSNIRIKLAGEVQVTHEQGEELSNKVFDFSPSIKGKAYWVDERTIEFRPEGKLDPDKKYDAVFKLGKVIKVEDDFEEFKFDFQTIKPDFSVSFVGLVSATNNSADMMNLKGSLQTADVENQEKIEQVLTANYESPVKISWQHNPATKTHKFVITGIKRANISSPIKVAWDGSGLDIDQSGNQSFDVPAIGDFKVLDIKAVQDNDQFVCVQFSDPIMVGQDLSGLITLGSLTDPAYTIDGSVIKVYAPERLEGSFGVVVNPGIESAFHKKIKKSYTGNVFFENRLPSVTIPGKGVILPDSGKLLMPFEAVNLKKVDVTIIKIYANNVPQYFQGNGFDGGYELRQVAKPILEKTIDLTVDKGLNLRKKNRFMLDVNKLFRAEPGAIYRVVIGFRQEYSLYNCNAGSGGVIKSESDDEDDYSDGEYYGNGNTGGVSDEDDDFWSRYDNYYPDGYDWSKRDDPCNNSYFTKDRWATRNIIASNIGLIVKRGNDNNLTVAVTNILTAEPMKGVELEFLDYQKQIICKTTSDGDGLAQLKMKRKPYLLVAKNGKERGYLKLDDGSSLPLSRFNVGGEQVQNGLKGFIYGERGVWRPGDSIFTTFILEDKLHTLPKDHPVEFELFNPNGQLYKKITRTSSIDGFYSFHTATETSSPTGNWSATVKVGGATFEKKIKVETIMPNRLKLKLDFGGATEFTKGSGVNGRLSAQWLFGGAAQNLKAKVDAFVSSKKTAFDGFEGYEFDDPILAFNTQTQTVFDGRLNENGLADVNPDINVEKQAPGQLRANFVVKVFEPGGNFSLQQSAIDYNVYSGYVGLKTPKGSELSGMLVTDKDQVIEIADVDSKGKLFGGSRDVELELYKIQWRWWWDETGDEMSNFTQDKYNKLIRTGTVTLNNGRGKYTLRIPKADWGRYLIRIKDPETGHSTGKIMYVDWPNWSERLQQTAPTEAAMLSFTSDKTNYKVGEEATLTIPTGGDGHALISFENGSKVLKTTWIDTKKGETRYTFKVDETMAPNVFVNVTLLQRHAQTKNDLPIRMYGAIPLNVDDPETILKPVISMPDKLRPETQSAITVSEASGKAMTYTIAIVDEGLLDITNYKTPDPHEAFYAHEALGVKTWDLFDYVIGAFGGGLERILSIGGDGTGGVNKNVTVNRFKPVVKFLGPFRLEKGASQTTKFTLPQYVGSVKAMVIAGHDGGYGFAEKAVPVKKPLMILATLPRVLGPSEKVQLPVTVFAMENNIKTVTVQVQSNAFSNLGGNNTKTITFAKPGDQLVTFDLDVKDFVGVGKVKVTAKSGGEGTAYDVELNVRNPNPPVSRVIEKELKPGETWATPYTAVGINGTNKASLEVASIPPLNLGKRLDYLITYPHGCVEQTTSSGFPQLCLSQLLDLTSRQKAETDRNIRNTIARLNGFRTTEGGLSYWPGEGKADEWGSNYAGHFLLAAQAKGYALPAGLMNEWKRYQKQKAVNWSPDPRTNIHGYYYYTDLVQAYRLFLLALAGTPELGAMNRLKEYQYLSVEARWRLAAAYKLAGQPEVGARMVNGLSTDIAPYNAMYGTYGSDLRDEAMILETLTLLGQHQRAAGLLRSVAARLSVDSWYSTQTTAYSLVAIAEYCGVNKSGGKLQFNYQANSTKANVSSGSYIWSSAIAANGGNVVMKNNGSNRLYVRLIQQGQPSSGQDVKTYINPDVLQMRVGYFSLGGKPIDPTKLKQGTDFVAQVNIKNPGKRGRYDNLALTQIFPSGWEILNTRMLNNDEAFKSSPSDYRDIRDDRVNTYFSLSENVEVTYYVMLNAAYAGKYYLPAAYCEAMYNHDVNALIKGQWVEVKNTAIIALLSLQGAEAQGTEGKGRRGNLGIQFTHAEIAALQKVLFAKHLLQGALQRSVAYVAGYYFARWVNQYIDRYGGNAITFFNHFSGFGTV</sequence>
<dbReference type="InterPro" id="IPR001599">
    <property type="entry name" value="Macroglobln_a2"/>
</dbReference>
<dbReference type="SUPFAM" id="SSF48239">
    <property type="entry name" value="Terpenoid cyclases/Protein prenyltransferases"/>
    <property type="match status" value="1"/>
</dbReference>
<evidence type="ECO:0000259" key="4">
    <source>
        <dbReference type="SMART" id="SM01359"/>
    </source>
</evidence>
<organism evidence="6 7">
    <name type="scientific">Mucilaginibacter pedocola</name>
    <dbReference type="NCBI Taxonomy" id="1792845"/>
    <lineage>
        <taxon>Bacteria</taxon>
        <taxon>Pseudomonadati</taxon>
        <taxon>Bacteroidota</taxon>
        <taxon>Sphingobacteriia</taxon>
        <taxon>Sphingobacteriales</taxon>
        <taxon>Sphingobacteriaceae</taxon>
        <taxon>Mucilaginibacter</taxon>
    </lineage>
</organism>
<dbReference type="SMART" id="SM01360">
    <property type="entry name" value="A2M"/>
    <property type="match status" value="1"/>
</dbReference>
<evidence type="ECO:0000256" key="1">
    <source>
        <dbReference type="ARBA" id="ARBA00010556"/>
    </source>
</evidence>
<dbReference type="RefSeq" id="WP_143822089.1">
    <property type="nucleotide sequence ID" value="NZ_MBTF01000004.1"/>
</dbReference>
<dbReference type="InterPro" id="IPR011625">
    <property type="entry name" value="A2M_N_BRD"/>
</dbReference>
<dbReference type="Pfam" id="PF01835">
    <property type="entry name" value="MG2"/>
    <property type="match status" value="1"/>
</dbReference>
<accession>A0A1S9PJJ2</accession>
<evidence type="ECO:0000259" key="5">
    <source>
        <dbReference type="SMART" id="SM01360"/>
    </source>
</evidence>
<comment type="similarity">
    <text evidence="1">Belongs to the protease inhibitor I39 (alpha-2-macroglobulin) family. Bacterial alpha-2-macroglobulin subfamily.</text>
</comment>
<feature type="domain" description="Alpha-2-macroglobulin bait region" evidence="4">
    <location>
        <begin position="1002"/>
        <end position="1144"/>
    </location>
</feature>
<keyword evidence="2" id="KW-0732">Signal</keyword>
<dbReference type="InterPro" id="IPR008930">
    <property type="entry name" value="Terpenoid_cyclase/PrenylTrfase"/>
</dbReference>
<dbReference type="Proteomes" id="UP000189739">
    <property type="component" value="Unassembled WGS sequence"/>
</dbReference>
<dbReference type="InterPro" id="IPR051802">
    <property type="entry name" value="YfhM-like"/>
</dbReference>
<name>A0A1S9PJJ2_9SPHI</name>
<comment type="caution">
    <text evidence="6">The sequence shown here is derived from an EMBL/GenBank/DDBJ whole genome shotgun (WGS) entry which is preliminary data.</text>
</comment>
<dbReference type="GO" id="GO:0004866">
    <property type="term" value="F:endopeptidase inhibitor activity"/>
    <property type="evidence" value="ECO:0007669"/>
    <property type="project" value="InterPro"/>
</dbReference>
<dbReference type="STRING" id="1792845.BC343_22530"/>
<evidence type="ECO:0000256" key="3">
    <source>
        <dbReference type="SAM" id="MobiDB-lite"/>
    </source>
</evidence>
<dbReference type="Gene3D" id="2.60.40.1930">
    <property type="match status" value="1"/>
</dbReference>
<dbReference type="PANTHER" id="PTHR40094">
    <property type="entry name" value="ALPHA-2-MACROGLOBULIN HOMOLOG"/>
    <property type="match status" value="1"/>
</dbReference>